<dbReference type="InterPro" id="IPR012902">
    <property type="entry name" value="N_methyl_site"/>
</dbReference>
<dbReference type="GO" id="GO:0030420">
    <property type="term" value="P:establishment of competence for transformation"/>
    <property type="evidence" value="ECO:0007669"/>
    <property type="project" value="UniProtKB-KW"/>
</dbReference>
<keyword evidence="4" id="KW-1185">Reference proteome</keyword>
<proteinExistence type="predicted"/>
<evidence type="ECO:0000256" key="1">
    <source>
        <dbReference type="ARBA" id="ARBA00004241"/>
    </source>
</evidence>
<evidence type="ECO:0000313" key="3">
    <source>
        <dbReference type="EMBL" id="QKG84848.1"/>
    </source>
</evidence>
<protein>
    <submittedName>
        <fullName evidence="3">Prepilin-type N-terminal cleavage/methylation domain-containing protein</fullName>
    </submittedName>
</protein>
<name>A0A7D3XS67_9BACL</name>
<dbReference type="NCBIfam" id="TIGR02532">
    <property type="entry name" value="IV_pilin_GFxxxE"/>
    <property type="match status" value="1"/>
</dbReference>
<evidence type="ECO:0000256" key="2">
    <source>
        <dbReference type="ARBA" id="ARBA00023287"/>
    </source>
</evidence>
<comment type="subcellular location">
    <subcellularLocation>
        <location evidence="1">Cell surface</location>
    </subcellularLocation>
</comment>
<dbReference type="Proteomes" id="UP000503088">
    <property type="component" value="Chromosome"/>
</dbReference>
<dbReference type="AlphaFoldDB" id="A0A7D3XS67"/>
<dbReference type="RefSeq" id="WP_173222936.1">
    <property type="nucleotide sequence ID" value="NZ_CP048104.1"/>
</dbReference>
<organism evidence="3 4">
    <name type="scientific">Kroppenstedtia pulmonis</name>
    <dbReference type="NCBI Taxonomy" id="1380685"/>
    <lineage>
        <taxon>Bacteria</taxon>
        <taxon>Bacillati</taxon>
        <taxon>Bacillota</taxon>
        <taxon>Bacilli</taxon>
        <taxon>Bacillales</taxon>
        <taxon>Thermoactinomycetaceae</taxon>
        <taxon>Kroppenstedtia</taxon>
    </lineage>
</organism>
<gene>
    <name evidence="3" type="ORF">GXN76_10455</name>
</gene>
<dbReference type="InterPro" id="IPR016785">
    <property type="entry name" value="ComGD"/>
</dbReference>
<dbReference type="GO" id="GO:0009986">
    <property type="term" value="C:cell surface"/>
    <property type="evidence" value="ECO:0007669"/>
    <property type="project" value="UniProtKB-SubCell"/>
</dbReference>
<dbReference type="EMBL" id="CP048104">
    <property type="protein sequence ID" value="QKG84848.1"/>
    <property type="molecule type" value="Genomic_DNA"/>
</dbReference>
<reference evidence="3 4" key="1">
    <citation type="submission" date="2020-01" db="EMBL/GenBank/DDBJ databases">
        <authorList>
            <person name="Gulvik C.A."/>
            <person name="Batra D.G."/>
        </authorList>
    </citation>
    <scope>NUCLEOTIDE SEQUENCE [LARGE SCALE GENOMIC DNA]</scope>
    <source>
        <strain evidence="3 4">W9323</strain>
    </source>
</reference>
<dbReference type="SUPFAM" id="SSF54523">
    <property type="entry name" value="Pili subunits"/>
    <property type="match status" value="1"/>
</dbReference>
<keyword evidence="2" id="KW-0178">Competence</keyword>
<sequence>MVIRNRVNKYQGGWTLIEVSLTLALIGALAALAIPAFAQIGDRLDREMFLGVLASDLRMAQRIAMMRETETEIQFHKQGSRYSVIQGKRIISQENVPPRYRLKTNYPGDRLQFRRTGQVRGGTFRLMKGDQLAGKVIIQVGSGRVRVEVEP</sequence>
<accession>A0A7D3XS67</accession>
<dbReference type="InterPro" id="IPR045584">
    <property type="entry name" value="Pilin-like"/>
</dbReference>
<dbReference type="PIRSF" id="PIRSF021292">
    <property type="entry name" value="Competence_ComGD"/>
    <property type="match status" value="1"/>
</dbReference>
<evidence type="ECO:0000313" key="4">
    <source>
        <dbReference type="Proteomes" id="UP000503088"/>
    </source>
</evidence>
<dbReference type="KEGG" id="kpul:GXN76_10455"/>